<dbReference type="GO" id="GO:0043953">
    <property type="term" value="P:protein transport by the Tat complex"/>
    <property type="evidence" value="ECO:0007669"/>
    <property type="project" value="UniProtKB-UniRule"/>
</dbReference>
<dbReference type="PRINTS" id="PR01506">
    <property type="entry name" value="TATBPROTEIN"/>
</dbReference>
<proteinExistence type="inferred from homology"/>
<comment type="similarity">
    <text evidence="9">Belongs to the TatB family.</text>
</comment>
<dbReference type="AlphaFoldDB" id="A0A2N8T964"/>
<dbReference type="NCBIfam" id="TIGR01410">
    <property type="entry name" value="tatB"/>
    <property type="match status" value="1"/>
</dbReference>
<evidence type="ECO:0000256" key="1">
    <source>
        <dbReference type="ARBA" id="ARBA00004167"/>
    </source>
</evidence>
<feature type="region of interest" description="Disordered" evidence="10">
    <location>
        <begin position="74"/>
        <end position="128"/>
    </location>
</feature>
<dbReference type="EMBL" id="POUT01000001">
    <property type="protein sequence ID" value="PNG11252.1"/>
    <property type="molecule type" value="Genomic_DNA"/>
</dbReference>
<keyword evidence="3 9" id="KW-1003">Cell membrane</keyword>
<name>A0A2N8T964_STUST</name>
<dbReference type="Proteomes" id="UP000236023">
    <property type="component" value="Unassembled WGS sequence"/>
</dbReference>
<evidence type="ECO:0000256" key="8">
    <source>
        <dbReference type="ARBA" id="ARBA00023136"/>
    </source>
</evidence>
<protein>
    <recommendedName>
        <fullName evidence="9">Sec-independent protein translocase protein TatB</fullName>
    </recommendedName>
</protein>
<accession>A0A2N8T964</accession>
<keyword evidence="4 9" id="KW-0812">Transmembrane</keyword>
<evidence type="ECO:0000256" key="2">
    <source>
        <dbReference type="ARBA" id="ARBA00022448"/>
    </source>
</evidence>
<keyword evidence="8 9" id="KW-0472">Membrane</keyword>
<evidence type="ECO:0000256" key="3">
    <source>
        <dbReference type="ARBA" id="ARBA00022475"/>
    </source>
</evidence>
<keyword evidence="7 9" id="KW-0811">Translocation</keyword>
<dbReference type="Gene3D" id="1.20.5.3310">
    <property type="match status" value="1"/>
</dbReference>
<dbReference type="RefSeq" id="WP_102892987.1">
    <property type="nucleotide sequence ID" value="NZ_JAMOHU010000014.1"/>
</dbReference>
<comment type="caution">
    <text evidence="11">The sequence shown here is derived from an EMBL/GenBank/DDBJ whole genome shotgun (WGS) entry which is preliminary data.</text>
</comment>
<comment type="function">
    <text evidence="9">Part of the twin-arginine translocation (Tat) system that transports large folded proteins containing a characteristic twin-arginine motif in their signal peptide across membranes. Together with TatC, TatB is part of a receptor directly interacting with Tat signal peptides. TatB may form an oligomeric binding site that transiently accommodates folded Tat precursor proteins before their translocation.</text>
</comment>
<keyword evidence="6 9" id="KW-1133">Transmembrane helix</keyword>
<evidence type="ECO:0000256" key="5">
    <source>
        <dbReference type="ARBA" id="ARBA00022927"/>
    </source>
</evidence>
<keyword evidence="2 9" id="KW-0813">Transport</keyword>
<dbReference type="GO" id="GO:0008320">
    <property type="term" value="F:protein transmembrane transporter activity"/>
    <property type="evidence" value="ECO:0007669"/>
    <property type="project" value="UniProtKB-UniRule"/>
</dbReference>
<keyword evidence="5 9" id="KW-0653">Protein transport</keyword>
<evidence type="ECO:0000256" key="6">
    <source>
        <dbReference type="ARBA" id="ARBA00022989"/>
    </source>
</evidence>
<dbReference type="InterPro" id="IPR018448">
    <property type="entry name" value="TatB"/>
</dbReference>
<dbReference type="Pfam" id="PF02416">
    <property type="entry name" value="TatA_B_E"/>
    <property type="match status" value="1"/>
</dbReference>
<sequence>MFDIGFTELLLVGLVALLVLGPERLPGAVRTTGLWVGRLKRSFSNIKAEVEREIGADEIRRQLHNERILDLEREMKQSILPPATGTAASAGDSKPASSSPAEPASVEQPAESPKAAEPAPRPDRSPEP</sequence>
<comment type="subcellular location">
    <subcellularLocation>
        <location evidence="9">Cell membrane</location>
        <topology evidence="9">Single-pass membrane protein</topology>
    </subcellularLocation>
    <subcellularLocation>
        <location evidence="1">Membrane</location>
        <topology evidence="1">Single-pass membrane protein</topology>
    </subcellularLocation>
</comment>
<evidence type="ECO:0000256" key="10">
    <source>
        <dbReference type="SAM" id="MobiDB-lite"/>
    </source>
</evidence>
<dbReference type="InterPro" id="IPR003369">
    <property type="entry name" value="TatA/B/E"/>
</dbReference>
<feature type="compositionally biased region" description="Low complexity" evidence="10">
    <location>
        <begin position="95"/>
        <end position="118"/>
    </location>
</feature>
<evidence type="ECO:0000313" key="11">
    <source>
        <dbReference type="EMBL" id="PNG11252.1"/>
    </source>
</evidence>
<comment type="subunit">
    <text evidence="9">The Tat system comprises two distinct complexes: a TatABC complex, containing multiple copies of TatA, TatB and TatC subunits, and a separate TatA complex, containing only TatA subunits. Substrates initially bind to the TatABC complex, which probably triggers association of the separate TatA complex to form the active translocon.</text>
</comment>
<evidence type="ECO:0000256" key="4">
    <source>
        <dbReference type="ARBA" id="ARBA00022692"/>
    </source>
</evidence>
<dbReference type="PANTHER" id="PTHR33162:SF1">
    <property type="entry name" value="SEC-INDEPENDENT PROTEIN TRANSLOCASE PROTEIN TATA, CHLOROPLASTIC"/>
    <property type="match status" value="1"/>
</dbReference>
<dbReference type="PANTHER" id="PTHR33162">
    <property type="entry name" value="SEC-INDEPENDENT PROTEIN TRANSLOCASE PROTEIN TATA, CHLOROPLASTIC"/>
    <property type="match status" value="1"/>
</dbReference>
<gene>
    <name evidence="9 11" type="primary">tatB</name>
    <name evidence="11" type="ORF">CXK94_01350</name>
</gene>
<dbReference type="HAMAP" id="MF_00237">
    <property type="entry name" value="TatB"/>
    <property type="match status" value="1"/>
</dbReference>
<evidence type="ECO:0000256" key="9">
    <source>
        <dbReference type="HAMAP-Rule" id="MF_00237"/>
    </source>
</evidence>
<evidence type="ECO:0000313" key="12">
    <source>
        <dbReference type="Proteomes" id="UP000236023"/>
    </source>
</evidence>
<evidence type="ECO:0000256" key="7">
    <source>
        <dbReference type="ARBA" id="ARBA00023010"/>
    </source>
</evidence>
<dbReference type="GO" id="GO:0033281">
    <property type="term" value="C:TAT protein transport complex"/>
    <property type="evidence" value="ECO:0007669"/>
    <property type="project" value="UniProtKB-UniRule"/>
</dbReference>
<reference evidence="11 12" key="1">
    <citation type="submission" date="2018-01" db="EMBL/GenBank/DDBJ databases">
        <title>Denitrification phenotypes of diverse strains of Pseudomonas stutzeri.</title>
        <authorList>
            <person name="Milligan D.A."/>
            <person name="Bergaust L."/>
            <person name="Bakken L.R."/>
            <person name="Frostegard A."/>
        </authorList>
    </citation>
    <scope>NUCLEOTIDE SEQUENCE [LARGE SCALE GENOMIC DNA]</scope>
    <source>
        <strain evidence="11 12">24a75</strain>
    </source>
</reference>
<organism evidence="11 12">
    <name type="scientific">Stutzerimonas stutzeri</name>
    <name type="common">Pseudomonas stutzeri</name>
    <dbReference type="NCBI Taxonomy" id="316"/>
    <lineage>
        <taxon>Bacteria</taxon>
        <taxon>Pseudomonadati</taxon>
        <taxon>Pseudomonadota</taxon>
        <taxon>Gammaproteobacteria</taxon>
        <taxon>Pseudomonadales</taxon>
        <taxon>Pseudomonadaceae</taxon>
        <taxon>Stutzerimonas</taxon>
    </lineage>
</organism>